<dbReference type="Pfam" id="PF04536">
    <property type="entry name" value="TPM_phosphatase"/>
    <property type="match status" value="1"/>
</dbReference>
<gene>
    <name evidence="3" type="ORF">FDK22_04485</name>
</gene>
<dbReference type="OrthoDB" id="5825388at2"/>
<dbReference type="RefSeq" id="WP_138151720.1">
    <property type="nucleotide sequence ID" value="NZ_VANU01000002.1"/>
</dbReference>
<keyword evidence="1" id="KW-1133">Transmembrane helix</keyword>
<comment type="caution">
    <text evidence="3">The sequence shown here is derived from an EMBL/GenBank/DDBJ whole genome shotgun (WGS) entry which is preliminary data.</text>
</comment>
<dbReference type="EMBL" id="VANU01000002">
    <property type="protein sequence ID" value="TLP39136.1"/>
    <property type="molecule type" value="Genomic_DNA"/>
</dbReference>
<reference evidence="3 4" key="1">
    <citation type="submission" date="2019-05" db="EMBL/GenBank/DDBJ databases">
        <title>Arcobacter sp. nov., isolated from sea sediment.</title>
        <authorList>
            <person name="Kim W."/>
        </authorList>
    </citation>
    <scope>NUCLEOTIDE SEQUENCE [LARGE SCALE GENOMIC DNA]</scope>
    <source>
        <strain evidence="3 4">CAU 1517</strain>
    </source>
</reference>
<evidence type="ECO:0000259" key="2">
    <source>
        <dbReference type="Pfam" id="PF04536"/>
    </source>
</evidence>
<accession>A0A5R8Y1T7</accession>
<dbReference type="Gene3D" id="3.10.310.50">
    <property type="match status" value="1"/>
</dbReference>
<name>A0A5R8Y1T7_9BACT</name>
<feature type="domain" description="TPM" evidence="2">
    <location>
        <begin position="97"/>
        <end position="179"/>
    </location>
</feature>
<proteinExistence type="predicted"/>
<keyword evidence="4" id="KW-1185">Reference proteome</keyword>
<dbReference type="AlphaFoldDB" id="A0A5R8Y1T7"/>
<dbReference type="Proteomes" id="UP000308901">
    <property type="component" value="Unassembled WGS sequence"/>
</dbReference>
<keyword evidence="1" id="KW-0472">Membrane</keyword>
<evidence type="ECO:0000313" key="4">
    <source>
        <dbReference type="Proteomes" id="UP000308901"/>
    </source>
</evidence>
<keyword evidence="1" id="KW-0812">Transmembrane</keyword>
<dbReference type="InterPro" id="IPR007621">
    <property type="entry name" value="TPM_dom"/>
</dbReference>
<evidence type="ECO:0000256" key="1">
    <source>
        <dbReference type="SAM" id="Phobius"/>
    </source>
</evidence>
<organism evidence="3 4">
    <name type="scientific">Arcobacter arenosus</name>
    <dbReference type="NCBI Taxonomy" id="2576037"/>
    <lineage>
        <taxon>Bacteria</taxon>
        <taxon>Pseudomonadati</taxon>
        <taxon>Campylobacterota</taxon>
        <taxon>Epsilonproteobacteria</taxon>
        <taxon>Campylobacterales</taxon>
        <taxon>Arcobacteraceae</taxon>
        <taxon>Arcobacter</taxon>
    </lineage>
</organism>
<feature type="transmembrane region" description="Helical" evidence="1">
    <location>
        <begin position="39"/>
        <end position="58"/>
    </location>
</feature>
<protein>
    <recommendedName>
        <fullName evidence="2">TPM domain-containing protein</fullName>
    </recommendedName>
</protein>
<sequence>MYLNENEKQKISQEIENLEKQSSAELVAVMTKKSSSYKFETIALSLFITTIISLITLVFENNSIKLFEIQTLSFIFFYFIFDKSNKALLSLLPKSYKYEKTSIYANKQFANLGLQKIKTKQAIMFFVSLDEKYVEIITDSVIKGKIDDSYWQNIVDEFIKDVKNNNISNGYIKAIKQCNEILIKNFPIQENDENELSNEVIELKN</sequence>
<evidence type="ECO:0000313" key="3">
    <source>
        <dbReference type="EMBL" id="TLP39136.1"/>
    </source>
</evidence>